<keyword evidence="11 14" id="KW-0539">Nucleus</keyword>
<evidence type="ECO:0000259" key="16">
    <source>
        <dbReference type="PROSITE" id="PS51184"/>
    </source>
</evidence>
<dbReference type="FunFam" id="1.10.10.1500:FF:000001">
    <property type="entry name" value="ribosomal oxygenase 1 isoform X1"/>
    <property type="match status" value="1"/>
</dbReference>
<keyword evidence="7 14" id="KW-0560">Oxidoreductase</keyword>
<dbReference type="FunFam" id="3.90.930.40:FF:000001">
    <property type="entry name" value="ribosomal oxygenase 1 isoform X1"/>
    <property type="match status" value="1"/>
</dbReference>
<dbReference type="PROSITE" id="PS51184">
    <property type="entry name" value="JMJC"/>
    <property type="match status" value="1"/>
</dbReference>
<keyword evidence="8 14" id="KW-0408">Iron</keyword>
<keyword evidence="10 14" id="KW-0804">Transcription</keyword>
<dbReference type="GO" id="GO:0032453">
    <property type="term" value="F:histone H3K4 demethylase activity"/>
    <property type="evidence" value="ECO:0007669"/>
    <property type="project" value="TreeGrafter"/>
</dbReference>
<gene>
    <name evidence="19" type="primary">LOC108045368</name>
    <name evidence="17" type="synonym">108045368</name>
</gene>
<evidence type="ECO:0000313" key="19">
    <source>
        <dbReference type="RefSeq" id="XP_016980168.1"/>
    </source>
</evidence>
<reference evidence="18" key="1">
    <citation type="journal article" date="2021" name="Elife">
        <title>Highly contiguous assemblies of 101 drosophilid genomes.</title>
        <authorList>
            <person name="Kim B.Y."/>
            <person name="Wang J.R."/>
            <person name="Miller D.E."/>
            <person name="Barmina O."/>
            <person name="Delaney E."/>
            <person name="Thompson A."/>
            <person name="Comeault A.A."/>
            <person name="Peede D."/>
            <person name="D'Agostino E.R."/>
            <person name="Pelaez J."/>
            <person name="Aguilar J.M."/>
            <person name="Haji D."/>
            <person name="Matsunaga T."/>
            <person name="Armstrong E.E."/>
            <person name="Zych M."/>
            <person name="Ogawa Y."/>
            <person name="Stamenkovic-Radak M."/>
            <person name="Jelic M."/>
            <person name="Veselinovic M.S."/>
            <person name="Tanaskovic M."/>
            <person name="Eric P."/>
            <person name="Gao J.J."/>
            <person name="Katoh T.K."/>
            <person name="Toda M.J."/>
            <person name="Watabe H."/>
            <person name="Watada M."/>
            <person name="Davis J.S."/>
            <person name="Moyle L.C."/>
            <person name="Manoli G."/>
            <person name="Bertolini E."/>
            <person name="Kostal V."/>
            <person name="Hawley R.S."/>
            <person name="Takahashi A."/>
            <person name="Jones C.D."/>
            <person name="Price D.K."/>
            <person name="Whiteman N."/>
            <person name="Kopp A."/>
            <person name="Matute D.R."/>
            <person name="Petrov D.A."/>
        </authorList>
    </citation>
    <scope>NUCLEOTIDE SEQUENCE [LARGE SCALE GENOMIC DNA]</scope>
</reference>
<dbReference type="OrthoDB" id="425950at2759"/>
<evidence type="ECO:0000256" key="2">
    <source>
        <dbReference type="ARBA" id="ARBA00010309"/>
    </source>
</evidence>
<dbReference type="Pfam" id="PF21233">
    <property type="entry name" value="WHD_RIOX1"/>
    <property type="match status" value="1"/>
</dbReference>
<dbReference type="GO" id="GO:0045471">
    <property type="term" value="P:response to ethanol"/>
    <property type="evidence" value="ECO:0007669"/>
    <property type="project" value="UniProtKB-ARBA"/>
</dbReference>
<evidence type="ECO:0000256" key="1">
    <source>
        <dbReference type="ARBA" id="ARBA00004123"/>
    </source>
</evidence>
<evidence type="ECO:0000256" key="14">
    <source>
        <dbReference type="RuleBase" id="RU366061"/>
    </source>
</evidence>
<dbReference type="OMA" id="HAIALCI"/>
<evidence type="ECO:0000256" key="3">
    <source>
        <dbReference type="ARBA" id="ARBA00022491"/>
    </source>
</evidence>
<comment type="catalytic activity">
    <reaction evidence="13 14">
        <text>N(6),N(6)-dimethyl-L-lysyl(36)-[histone H3] + 2 2-oxoglutarate + 2 O2 = L-lysyl(36)-[histone H3] + 2 formaldehyde + 2 succinate + 2 CO2</text>
        <dbReference type="Rhea" id="RHEA:42032"/>
        <dbReference type="Rhea" id="RHEA-COMP:9785"/>
        <dbReference type="Rhea" id="RHEA-COMP:9787"/>
        <dbReference type="ChEBI" id="CHEBI:15379"/>
        <dbReference type="ChEBI" id="CHEBI:16526"/>
        <dbReference type="ChEBI" id="CHEBI:16810"/>
        <dbReference type="ChEBI" id="CHEBI:16842"/>
        <dbReference type="ChEBI" id="CHEBI:29969"/>
        <dbReference type="ChEBI" id="CHEBI:30031"/>
        <dbReference type="ChEBI" id="CHEBI:61976"/>
        <dbReference type="EC" id="1.14.11.27"/>
    </reaction>
</comment>
<dbReference type="FunFam" id="2.60.120.650:FF:000013">
    <property type="entry name" value="Ribosomal oxygenase 1"/>
    <property type="match status" value="1"/>
</dbReference>
<evidence type="ECO:0000256" key="7">
    <source>
        <dbReference type="ARBA" id="ARBA00023002"/>
    </source>
</evidence>
<feature type="compositionally biased region" description="Basic and acidic residues" evidence="15">
    <location>
        <begin position="195"/>
        <end position="210"/>
    </location>
</feature>
<keyword evidence="4 14" id="KW-0479">Metal-binding</keyword>
<dbReference type="GO" id="GO:0005506">
    <property type="term" value="F:iron ion binding"/>
    <property type="evidence" value="ECO:0007669"/>
    <property type="project" value="UniProtKB-UniRule"/>
</dbReference>
<evidence type="ECO:0000256" key="4">
    <source>
        <dbReference type="ARBA" id="ARBA00022723"/>
    </source>
</evidence>
<protein>
    <recommendedName>
        <fullName evidence="14">Bifunctional lysine-specific demethylase and histidyl-hydroxylase</fullName>
        <ecNumber evidence="14">1.14.11.27</ecNumber>
    </recommendedName>
</protein>
<dbReference type="RefSeq" id="XP_016980168.1">
    <property type="nucleotide sequence ID" value="XM_017124679.1"/>
</dbReference>
<reference evidence="17" key="3">
    <citation type="submission" date="2025-05" db="UniProtKB">
        <authorList>
            <consortium name="EnsemblMetazoa"/>
        </authorList>
    </citation>
    <scope>IDENTIFICATION</scope>
</reference>
<dbReference type="CTD" id="31374"/>
<keyword evidence="18" id="KW-1185">Reference proteome</keyword>
<feature type="compositionally biased region" description="Acidic residues" evidence="15">
    <location>
        <begin position="211"/>
        <end position="223"/>
    </location>
</feature>
<feature type="region of interest" description="Disordered" evidence="15">
    <location>
        <begin position="1"/>
        <end position="57"/>
    </location>
</feature>
<dbReference type="PANTHER" id="PTHR13096">
    <property type="entry name" value="MINA53 MYC INDUCED NUCLEAR ANTIGEN"/>
    <property type="match status" value="1"/>
</dbReference>
<dbReference type="EC" id="1.14.11.27" evidence="14"/>
<dbReference type="InterPro" id="IPR003347">
    <property type="entry name" value="JmjC_dom"/>
</dbReference>
<dbReference type="Proteomes" id="UP001652680">
    <property type="component" value="Unassembled WGS sequence"/>
</dbReference>
<reference evidence="19" key="2">
    <citation type="submission" date="2025-04" db="UniProtKB">
        <authorList>
            <consortium name="RefSeq"/>
        </authorList>
    </citation>
    <scope>IDENTIFICATION</scope>
</reference>
<comment type="function">
    <text evidence="12">Oxygenase that can act as both a histone lysine demethylase and a ribosomal histidine hydroxylase. Specifically demethylates 'Lys-4' (H3K4me) and 'Lys-36' (H3K36me) of histone H3, thereby playing a central role in histone code.</text>
</comment>
<name>A0A6P4EYG3_DRORH</name>
<dbReference type="InterPro" id="IPR049043">
    <property type="entry name" value="WHD_RIOX1"/>
</dbReference>
<accession>A0A6P4EYG3</accession>
<evidence type="ECO:0000256" key="11">
    <source>
        <dbReference type="ARBA" id="ARBA00023242"/>
    </source>
</evidence>
<proteinExistence type="inferred from homology"/>
<evidence type="ECO:0000256" key="13">
    <source>
        <dbReference type="ARBA" id="ARBA00047915"/>
    </source>
</evidence>
<evidence type="ECO:0000256" key="5">
    <source>
        <dbReference type="ARBA" id="ARBA00022853"/>
    </source>
</evidence>
<evidence type="ECO:0000256" key="12">
    <source>
        <dbReference type="ARBA" id="ARBA00025670"/>
    </source>
</evidence>
<evidence type="ECO:0000313" key="17">
    <source>
        <dbReference type="EnsemblMetazoa" id="XP_016980168.1"/>
    </source>
</evidence>
<keyword evidence="9 14" id="KW-0805">Transcription regulation</keyword>
<dbReference type="PANTHER" id="PTHR13096:SF8">
    <property type="entry name" value="RIBOSOMAL OXYGENASE 1"/>
    <property type="match status" value="1"/>
</dbReference>
<keyword evidence="3" id="KW-0678">Repressor</keyword>
<organism evidence="19">
    <name type="scientific">Drosophila rhopaloa</name>
    <name type="common">Fruit fly</name>
    <dbReference type="NCBI Taxonomy" id="1041015"/>
    <lineage>
        <taxon>Eukaryota</taxon>
        <taxon>Metazoa</taxon>
        <taxon>Ecdysozoa</taxon>
        <taxon>Arthropoda</taxon>
        <taxon>Hexapoda</taxon>
        <taxon>Insecta</taxon>
        <taxon>Pterygota</taxon>
        <taxon>Neoptera</taxon>
        <taxon>Endopterygota</taxon>
        <taxon>Diptera</taxon>
        <taxon>Brachycera</taxon>
        <taxon>Muscomorpha</taxon>
        <taxon>Ephydroidea</taxon>
        <taxon>Drosophilidae</taxon>
        <taxon>Drosophila</taxon>
        <taxon>Sophophora</taxon>
    </lineage>
</organism>
<dbReference type="GO" id="GO:0005730">
    <property type="term" value="C:nucleolus"/>
    <property type="evidence" value="ECO:0007669"/>
    <property type="project" value="TreeGrafter"/>
</dbReference>
<evidence type="ECO:0000256" key="10">
    <source>
        <dbReference type="ARBA" id="ARBA00023163"/>
    </source>
</evidence>
<dbReference type="GO" id="GO:0140680">
    <property type="term" value="F:histone H3K36me/H3K36me2 demethylase activity"/>
    <property type="evidence" value="ECO:0007669"/>
    <property type="project" value="UniProtKB-EC"/>
</dbReference>
<dbReference type="Gene3D" id="2.60.120.650">
    <property type="entry name" value="Cupin"/>
    <property type="match status" value="1"/>
</dbReference>
<sequence>MSKERHFASGSEAPGQRKKSKNPTNGTAKAKKTVNSEIDGDNFNDLDSQIFDSKKKNEEKKILEELEYYFNMDGDGPASPEPPRMQGKFKPSRPIDRKRHQQTNDSPPEDANNNKKQKKVAKESAASIRKNRRSVGLKKTEPIVVNGEARACPLVRKSLPAAISGSTLKSPAKSCPLPEKPKSLPPGVAKSCPLPKKDKAKSPVIKQERPEDSDDSSEEDDTSFELKWGTSCSIKRKEEAPALPKEVHKSNSIEAGTRIFQWIINPVKPDNFFSDFWEKNACLVQRKNPKYFSELISFQMIDEMLIRNHLDFTINLDITSYKNGKRETLNPEGRALPPTVWGFYSDGCSIRLLNPSTFLPGLRQVCTALQDLFHCLVGANVYLTPPNSQGFAPHYDDIEAFVIQVEGRKRWRLYDPPKKSDQLARISSGNYEQEQLGEPVLDEVLEAGDLLYFSRGTVHQAITEEDQHSLHITLSVYQQQAYANLVEKLMPIVLKRAVKQSVALRRGLPLHTWEVLGKAQSSTKSQSRTQLVEDVQKLVSKHLMPTAQDIDEAVDQLAKKFQHEALPPTILPEEKVRTVFGSRNVVDAKGYCSCDYKFTEETAVRLLRANILRLVKEDDDSLRIYHHVDNALEYCKYEPTFMEILPAEWAAVEVLIAAYPSYVKVGQLPMKNADRKVEVALALWERGLLMTEKPFKE</sequence>
<keyword evidence="5" id="KW-0156">Chromatin regulator</keyword>
<dbReference type="Gene3D" id="3.90.930.40">
    <property type="match status" value="1"/>
</dbReference>
<evidence type="ECO:0000256" key="9">
    <source>
        <dbReference type="ARBA" id="ARBA00023015"/>
    </source>
</evidence>
<keyword evidence="6 14" id="KW-0223">Dioxygenase</keyword>
<comment type="subcellular location">
    <subcellularLocation>
        <location evidence="1 14">Nucleus</location>
    </subcellularLocation>
</comment>
<dbReference type="GeneID" id="108045368"/>
<dbReference type="SUPFAM" id="SSF51197">
    <property type="entry name" value="Clavaminate synthase-like"/>
    <property type="match status" value="1"/>
</dbReference>
<evidence type="ECO:0000256" key="8">
    <source>
        <dbReference type="ARBA" id="ARBA00023004"/>
    </source>
</evidence>
<dbReference type="Gene3D" id="1.10.10.1500">
    <property type="entry name" value="JmjC domain-containing ribosomal oxygenase (ROX), dimer domain"/>
    <property type="match status" value="1"/>
</dbReference>
<feature type="domain" description="JmjC" evidence="16">
    <location>
        <begin position="348"/>
        <end position="493"/>
    </location>
</feature>
<evidence type="ECO:0000313" key="18">
    <source>
        <dbReference type="Proteomes" id="UP001652680"/>
    </source>
</evidence>
<dbReference type="AlphaFoldDB" id="A0A6P4EYG3"/>
<dbReference type="Pfam" id="PF08007">
    <property type="entry name" value="JmjC_2"/>
    <property type="match status" value="1"/>
</dbReference>
<comment type="similarity">
    <text evidence="2">Belongs to the ROX family. NO66 subfamily.</text>
</comment>
<dbReference type="EnsemblMetazoa" id="XM_017124679.1">
    <property type="protein sequence ID" value="XP_016980168.1"/>
    <property type="gene ID" value="LOC108045368"/>
</dbReference>
<evidence type="ECO:0000256" key="6">
    <source>
        <dbReference type="ARBA" id="ARBA00022964"/>
    </source>
</evidence>
<evidence type="ECO:0000256" key="15">
    <source>
        <dbReference type="SAM" id="MobiDB-lite"/>
    </source>
</evidence>
<comment type="cofactor">
    <cofactor evidence="14">
        <name>Fe(2+)</name>
        <dbReference type="ChEBI" id="CHEBI:29033"/>
    </cofactor>
    <text evidence="14">Binds 1 Fe(2+) ion per subunit.</text>
</comment>
<dbReference type="InterPro" id="IPR039994">
    <property type="entry name" value="NO66-like"/>
</dbReference>
<feature type="region of interest" description="Disordered" evidence="15">
    <location>
        <begin position="71"/>
        <end position="224"/>
    </location>
</feature>